<evidence type="ECO:0000313" key="7">
    <source>
        <dbReference type="EMBL" id="GAA4655654.1"/>
    </source>
</evidence>
<dbReference type="PROSITE" id="PS51900">
    <property type="entry name" value="CB"/>
    <property type="match status" value="1"/>
</dbReference>
<sequence>MTTGTTLSDAITALVAEKRAVGYKYDTEAQILARFQAFCRMQFPGLDTLTEPSVQAWITAARRRNVKPATLQGLVAPVRELARWLGRRGVVAYLLPGAALPRPARYVPYIYTNRELASLFAQTDRCHYCAEVPLRHLVMPVLFRTIYACGLRCSEARLLRVGDVDIDAGVLQIRDAKGGKDRQLPVSEALRARLARYDTEVGGQAGRREWFFPGAAGRPLTLGNVYRNFRRFLWQAHISHGGPGHGPRVHDLRHTMAVNNLRLWFAHGQDVGALLPVLQTYMGHSSVADTAYYLRLTAESYPDITTRIQQTIGDIVPPVTAGPRHGH</sequence>
<evidence type="ECO:0000259" key="5">
    <source>
        <dbReference type="PROSITE" id="PS51898"/>
    </source>
</evidence>
<accession>A0ABP8VD05</accession>
<dbReference type="PANTHER" id="PTHR30349:SF41">
    <property type="entry name" value="INTEGRASE_RECOMBINASE PROTEIN MJ0367-RELATED"/>
    <property type="match status" value="1"/>
</dbReference>
<dbReference type="InterPro" id="IPR002104">
    <property type="entry name" value="Integrase_catalytic"/>
</dbReference>
<dbReference type="InterPro" id="IPR011010">
    <property type="entry name" value="DNA_brk_join_enz"/>
</dbReference>
<dbReference type="PROSITE" id="PS51898">
    <property type="entry name" value="TYR_RECOMBINASE"/>
    <property type="match status" value="1"/>
</dbReference>
<feature type="domain" description="Core-binding (CB)" evidence="6">
    <location>
        <begin position="5"/>
        <end position="86"/>
    </location>
</feature>
<dbReference type="InterPro" id="IPR050090">
    <property type="entry name" value="Tyrosine_recombinase_XerCD"/>
</dbReference>
<keyword evidence="3" id="KW-0233">DNA recombination</keyword>
<proteinExistence type="inferred from homology"/>
<dbReference type="SUPFAM" id="SSF56349">
    <property type="entry name" value="DNA breaking-rejoining enzymes"/>
    <property type="match status" value="1"/>
</dbReference>
<name>A0ABP8VD05_9MICC</name>
<evidence type="ECO:0000256" key="2">
    <source>
        <dbReference type="ARBA" id="ARBA00023125"/>
    </source>
</evidence>
<dbReference type="Gene3D" id="1.10.150.130">
    <property type="match status" value="1"/>
</dbReference>
<keyword evidence="8" id="KW-1185">Reference proteome</keyword>
<dbReference type="EMBL" id="BAABKK010000044">
    <property type="protein sequence ID" value="GAA4655654.1"/>
    <property type="molecule type" value="Genomic_DNA"/>
</dbReference>
<gene>
    <name evidence="7" type="ORF">GCM10023346_48610</name>
</gene>
<dbReference type="InterPro" id="IPR010998">
    <property type="entry name" value="Integrase_recombinase_N"/>
</dbReference>
<evidence type="ECO:0000256" key="1">
    <source>
        <dbReference type="ARBA" id="ARBA00008857"/>
    </source>
</evidence>
<dbReference type="PANTHER" id="PTHR30349">
    <property type="entry name" value="PHAGE INTEGRASE-RELATED"/>
    <property type="match status" value="1"/>
</dbReference>
<dbReference type="InterPro" id="IPR044068">
    <property type="entry name" value="CB"/>
</dbReference>
<evidence type="ECO:0000313" key="8">
    <source>
        <dbReference type="Proteomes" id="UP001500200"/>
    </source>
</evidence>
<reference evidence="8" key="1">
    <citation type="journal article" date="2019" name="Int. J. Syst. Evol. Microbiol.">
        <title>The Global Catalogue of Microorganisms (GCM) 10K type strain sequencing project: providing services to taxonomists for standard genome sequencing and annotation.</title>
        <authorList>
            <consortium name="The Broad Institute Genomics Platform"/>
            <consortium name="The Broad Institute Genome Sequencing Center for Infectious Disease"/>
            <person name="Wu L."/>
            <person name="Ma J."/>
        </authorList>
    </citation>
    <scope>NUCLEOTIDE SEQUENCE [LARGE SCALE GENOMIC DNA]</scope>
    <source>
        <strain evidence="8">JCM 18514</strain>
    </source>
</reference>
<dbReference type="InterPro" id="IPR013762">
    <property type="entry name" value="Integrase-like_cat_sf"/>
</dbReference>
<protein>
    <submittedName>
        <fullName evidence="7">Tyrosine-type recombinase/integrase</fullName>
    </submittedName>
</protein>
<evidence type="ECO:0000259" key="6">
    <source>
        <dbReference type="PROSITE" id="PS51900"/>
    </source>
</evidence>
<evidence type="ECO:0000256" key="3">
    <source>
        <dbReference type="ARBA" id="ARBA00023172"/>
    </source>
</evidence>
<keyword evidence="2 4" id="KW-0238">DNA-binding</keyword>
<dbReference type="Pfam" id="PF00589">
    <property type="entry name" value="Phage_integrase"/>
    <property type="match status" value="1"/>
</dbReference>
<organism evidence="7 8">
    <name type="scientific">Arthrobacter gyeryongensis</name>
    <dbReference type="NCBI Taxonomy" id="1650592"/>
    <lineage>
        <taxon>Bacteria</taxon>
        <taxon>Bacillati</taxon>
        <taxon>Actinomycetota</taxon>
        <taxon>Actinomycetes</taxon>
        <taxon>Micrococcales</taxon>
        <taxon>Micrococcaceae</taxon>
        <taxon>Arthrobacter</taxon>
    </lineage>
</organism>
<dbReference type="Gene3D" id="1.10.443.10">
    <property type="entry name" value="Intergrase catalytic core"/>
    <property type="match status" value="1"/>
</dbReference>
<comment type="similarity">
    <text evidence="1">Belongs to the 'phage' integrase family.</text>
</comment>
<comment type="caution">
    <text evidence="7">The sequence shown here is derived from an EMBL/GenBank/DDBJ whole genome shotgun (WGS) entry which is preliminary data.</text>
</comment>
<evidence type="ECO:0000256" key="4">
    <source>
        <dbReference type="PROSITE-ProRule" id="PRU01248"/>
    </source>
</evidence>
<feature type="domain" description="Tyr recombinase" evidence="5">
    <location>
        <begin position="106"/>
        <end position="314"/>
    </location>
</feature>
<dbReference type="Proteomes" id="UP001500200">
    <property type="component" value="Unassembled WGS sequence"/>
</dbReference>
<dbReference type="RefSeq" id="WP_345453826.1">
    <property type="nucleotide sequence ID" value="NZ_BAABKK010000044.1"/>
</dbReference>